<evidence type="ECO:0000259" key="2">
    <source>
        <dbReference type="Pfam" id="PF00696"/>
    </source>
</evidence>
<dbReference type="VEuPathDB" id="FungiDB:CCM_09199"/>
<dbReference type="STRING" id="983644.G3JTQ9"/>
<dbReference type="GO" id="GO:0005829">
    <property type="term" value="C:cytosol"/>
    <property type="evidence" value="ECO:0007669"/>
    <property type="project" value="TreeGrafter"/>
</dbReference>
<dbReference type="AlphaFoldDB" id="G3JTQ9"/>
<dbReference type="Pfam" id="PF00696">
    <property type="entry name" value="AA_kinase"/>
    <property type="match status" value="1"/>
</dbReference>
<dbReference type="GO" id="GO:0009090">
    <property type="term" value="P:homoserine biosynthetic process"/>
    <property type="evidence" value="ECO:0007669"/>
    <property type="project" value="TreeGrafter"/>
</dbReference>
<dbReference type="RefSeq" id="XP_006674396.1">
    <property type="nucleotide sequence ID" value="XM_006674333.1"/>
</dbReference>
<dbReference type="InterPro" id="IPR001048">
    <property type="entry name" value="Asp/Glu/Uridylate_kinase"/>
</dbReference>
<dbReference type="PANTHER" id="PTHR21499">
    <property type="entry name" value="ASPARTATE KINASE"/>
    <property type="match status" value="1"/>
</dbReference>
<dbReference type="OrthoDB" id="4868122at2759"/>
<gene>
    <name evidence="3" type="ORF">CCM_09199</name>
</gene>
<dbReference type="InterPro" id="IPR036393">
    <property type="entry name" value="AceGlu_kinase-like_sf"/>
</dbReference>
<comment type="similarity">
    <text evidence="1">Belongs to the aspartokinase family.</text>
</comment>
<dbReference type="SUPFAM" id="SSF53633">
    <property type="entry name" value="Carbamate kinase-like"/>
    <property type="match status" value="1"/>
</dbReference>
<dbReference type="GO" id="GO:0004072">
    <property type="term" value="F:aspartate kinase activity"/>
    <property type="evidence" value="ECO:0007669"/>
    <property type="project" value="InterPro"/>
</dbReference>
<dbReference type="InterPro" id="IPR018042">
    <property type="entry name" value="Aspartate_kinase_CS"/>
</dbReference>
<evidence type="ECO:0000313" key="3">
    <source>
        <dbReference type="EMBL" id="EGX88063.1"/>
    </source>
</evidence>
<evidence type="ECO:0000313" key="4">
    <source>
        <dbReference type="Proteomes" id="UP000001610"/>
    </source>
</evidence>
<accession>G3JTQ9</accession>
<keyword evidence="4" id="KW-1185">Reference proteome</keyword>
<protein>
    <submittedName>
        <fullName evidence="3">Aspartokinase</fullName>
    </submittedName>
</protein>
<dbReference type="PANTHER" id="PTHR21499:SF59">
    <property type="entry name" value="ASPARTOKINASE"/>
    <property type="match status" value="1"/>
</dbReference>
<dbReference type="Gene3D" id="3.40.1160.10">
    <property type="entry name" value="Acetylglutamate kinase-like"/>
    <property type="match status" value="1"/>
</dbReference>
<organism evidence="3 4">
    <name type="scientific">Cordyceps militaris (strain CM01)</name>
    <name type="common">Caterpillar fungus</name>
    <dbReference type="NCBI Taxonomy" id="983644"/>
    <lineage>
        <taxon>Eukaryota</taxon>
        <taxon>Fungi</taxon>
        <taxon>Dikarya</taxon>
        <taxon>Ascomycota</taxon>
        <taxon>Pezizomycotina</taxon>
        <taxon>Sordariomycetes</taxon>
        <taxon>Hypocreomycetidae</taxon>
        <taxon>Hypocreales</taxon>
        <taxon>Cordycipitaceae</taxon>
        <taxon>Cordyceps</taxon>
    </lineage>
</organism>
<proteinExistence type="inferred from homology"/>
<feature type="domain" description="Aspartate/glutamate/uridylate kinase" evidence="2">
    <location>
        <begin position="135"/>
        <end position="304"/>
    </location>
</feature>
<sequence>MGLATNCNNPELEWVVQKYGGTSIGKYAFEIAKDIIRYGAVGNAAPEPGCRGVLGPKHHIQGGRHYNTASRSRGAAPLGCLATLQTKLQVIVEEHIAAVAPSLGSKASQHSFSERLALESQNTVSAVAGALFSDKYDYGFVQDLLMSLGEKLSCLCMVAILQDLDIEAEYVDLSTILPRHSAATAKCPSSYAALSTAIARRLSACGTRVPVITGFFGCSDGDGGMLASAVGRGYTDLCAALCAVGLGAAALQIWKEVDGILTADPSRVPRAQLIPHMSLAEAAALTEHGSEVVHALAIRHVMEAAPGMALCIRNVKRPAGAGTVVAARAGEAANDSDTECTSLKSVEVFCRAVTVKNNVCVLHLRPREGTSCFPKRAKTFSRDAATVEFTTPDASRLSPSSKSRRWPTFYWSYIKRFLFGPGRSGSSQSASVITLICSRADGHGRLASQVRAILRSERIPSTLLPQGKSGITISKYMIVLANDGHSRRLWVHLMCCAFARHVTGYEPLTRPALLAL</sequence>
<dbReference type="EMBL" id="JH126406">
    <property type="protein sequence ID" value="EGX88063.1"/>
    <property type="molecule type" value="Genomic_DNA"/>
</dbReference>
<dbReference type="Proteomes" id="UP000001610">
    <property type="component" value="Unassembled WGS sequence"/>
</dbReference>
<dbReference type="InParanoid" id="G3JTQ9"/>
<dbReference type="HOGENOM" id="CLU_009116_6_4_1"/>
<name>G3JTQ9_CORMM</name>
<dbReference type="GO" id="GO:0009089">
    <property type="term" value="P:lysine biosynthetic process via diaminopimelate"/>
    <property type="evidence" value="ECO:0007669"/>
    <property type="project" value="TreeGrafter"/>
</dbReference>
<dbReference type="OMA" id="ITISKYM"/>
<keyword evidence="3" id="KW-0808">Transferase</keyword>
<dbReference type="KEGG" id="cmt:CCM_09199"/>
<dbReference type="eggNOG" id="KOG0456">
    <property type="taxonomic scope" value="Eukaryota"/>
</dbReference>
<keyword evidence="3" id="KW-0418">Kinase</keyword>
<reference evidence="3 4" key="1">
    <citation type="journal article" date="2011" name="Genome Biol.">
        <title>Genome sequence of the insect pathogenic fungus Cordyceps militaris, a valued traditional Chinese medicine.</title>
        <authorList>
            <person name="Zheng P."/>
            <person name="Xia Y."/>
            <person name="Xiao G."/>
            <person name="Xiong C."/>
            <person name="Hu X."/>
            <person name="Zhang S."/>
            <person name="Zheng H."/>
            <person name="Huang Y."/>
            <person name="Zhou Y."/>
            <person name="Wang S."/>
            <person name="Zhao G.P."/>
            <person name="Liu X."/>
            <person name="St Leger R.J."/>
            <person name="Wang C."/>
        </authorList>
    </citation>
    <scope>NUCLEOTIDE SEQUENCE [LARGE SCALE GENOMIC DNA]</scope>
    <source>
        <strain evidence="3 4">CM01</strain>
    </source>
</reference>
<dbReference type="GeneID" id="18171202"/>
<evidence type="ECO:0000256" key="1">
    <source>
        <dbReference type="ARBA" id="ARBA00010122"/>
    </source>
</evidence>
<dbReference type="PROSITE" id="PS00324">
    <property type="entry name" value="ASPARTOKINASE"/>
    <property type="match status" value="1"/>
</dbReference>